<reference evidence="5" key="1">
    <citation type="submission" date="2020-07" db="EMBL/GenBank/DDBJ databases">
        <title>Huge and variable diversity of episymbiotic CPR bacteria and DPANN archaea in groundwater ecosystems.</title>
        <authorList>
            <person name="He C.Y."/>
            <person name="Keren R."/>
            <person name="Whittaker M."/>
            <person name="Farag I.F."/>
            <person name="Doudna J."/>
            <person name="Cate J.H.D."/>
            <person name="Banfield J.F."/>
        </authorList>
    </citation>
    <scope>NUCLEOTIDE SEQUENCE</scope>
    <source>
        <strain evidence="5">NC_groundwater_1370_Ag_S-0.2um_69_93</strain>
    </source>
</reference>
<dbReference type="InterPro" id="IPR004843">
    <property type="entry name" value="Calcineurin-like_PHP"/>
</dbReference>
<gene>
    <name evidence="5" type="ORF">HY618_00455</name>
</gene>
<evidence type="ECO:0000256" key="2">
    <source>
        <dbReference type="RuleBase" id="RU362119"/>
    </source>
</evidence>
<dbReference type="Pfam" id="PF00149">
    <property type="entry name" value="Metallophos"/>
    <property type="match status" value="1"/>
</dbReference>
<comment type="caution">
    <text evidence="5">The sequence shown here is derived from an EMBL/GenBank/DDBJ whole genome shotgun (WGS) entry which is preliminary data.</text>
</comment>
<dbReference type="InterPro" id="IPR008334">
    <property type="entry name" value="5'-Nucleotdase_C"/>
</dbReference>
<proteinExistence type="inferred from homology"/>
<evidence type="ECO:0000259" key="3">
    <source>
        <dbReference type="Pfam" id="PF00149"/>
    </source>
</evidence>
<dbReference type="EMBL" id="JACQRX010000022">
    <property type="protein sequence ID" value="MBI4250904.1"/>
    <property type="molecule type" value="Genomic_DNA"/>
</dbReference>
<evidence type="ECO:0000313" key="6">
    <source>
        <dbReference type="Proteomes" id="UP000752292"/>
    </source>
</evidence>
<dbReference type="PANTHER" id="PTHR11575">
    <property type="entry name" value="5'-NUCLEOTIDASE-RELATED"/>
    <property type="match status" value="1"/>
</dbReference>
<keyword evidence="2" id="KW-0547">Nucleotide-binding</keyword>
<comment type="similarity">
    <text evidence="2">Belongs to the 5'-nucleotidase family.</text>
</comment>
<dbReference type="Pfam" id="PF02872">
    <property type="entry name" value="5_nucleotid_C"/>
    <property type="match status" value="1"/>
</dbReference>
<keyword evidence="1" id="KW-0732">Signal</keyword>
<dbReference type="GO" id="GO:0000166">
    <property type="term" value="F:nucleotide binding"/>
    <property type="evidence" value="ECO:0007669"/>
    <property type="project" value="UniProtKB-KW"/>
</dbReference>
<dbReference type="Gene3D" id="3.90.780.10">
    <property type="entry name" value="5'-Nucleotidase, C-terminal domain"/>
    <property type="match status" value="1"/>
</dbReference>
<accession>A0A932ZR60</accession>
<dbReference type="PANTHER" id="PTHR11575:SF24">
    <property type="entry name" value="5'-NUCLEOTIDASE"/>
    <property type="match status" value="1"/>
</dbReference>
<dbReference type="Gene3D" id="3.60.21.10">
    <property type="match status" value="1"/>
</dbReference>
<dbReference type="GO" id="GO:0009166">
    <property type="term" value="P:nucleotide catabolic process"/>
    <property type="evidence" value="ECO:0007669"/>
    <property type="project" value="InterPro"/>
</dbReference>
<keyword evidence="2" id="KW-0378">Hydrolase</keyword>
<protein>
    <submittedName>
        <fullName evidence="5">Bifunctional metallophosphatase/5'-nucleotidase</fullName>
    </submittedName>
</protein>
<dbReference type="AlphaFoldDB" id="A0A932ZR60"/>
<evidence type="ECO:0000313" key="5">
    <source>
        <dbReference type="EMBL" id="MBI4250904.1"/>
    </source>
</evidence>
<dbReference type="SUPFAM" id="SSF55816">
    <property type="entry name" value="5'-nucleotidase (syn. UDP-sugar hydrolase), C-terminal domain"/>
    <property type="match status" value="1"/>
</dbReference>
<sequence length="464" mass="49444">MRQRPAWLGMKGLSGLLAGALLLLALLLQPGIGQAPPRRLTLVHFNDFYRIEGVEGRAKGGIARLGGLLERLRGQGPALALFGGDLLSPSLMSREFGGAQMIEGLNAVGLDAATFGNHEFDSRDGGVLLARLKESRFPWVSSNVRGADGSPFPGVAPRMVREAGGVRVGILAATLPAVRRPYVRYLPVLDSARQEAETLRRAGAELVIALTHLGMEEDLDLARRLPGVDLILGGHEHDAQLGRAGAALVLKADSDLRTAWVVEATVPAQGRPEFHARLVPLGMGIPQPPALRALEEKWLARLAERLGPDEPVARSEVALDGRESTLRFREGNLGNLVADAFREEGRCEISAVNGGAIRVDELLPPGALSRHQVAEILLFRNRVVRLRVPGSALAAALDHSAAQRGSGGFLQISGMRVAFDPGAPAGRRLRGAEAGGGPLRADRLYTLCTLDFLAEGGDGYAMWA</sequence>
<feature type="domain" description="5'-Nucleotidase C-terminal" evidence="4">
    <location>
        <begin position="312"/>
        <end position="462"/>
    </location>
</feature>
<name>A0A932ZR60_UNCTE</name>
<evidence type="ECO:0000256" key="1">
    <source>
        <dbReference type="ARBA" id="ARBA00022729"/>
    </source>
</evidence>
<dbReference type="InterPro" id="IPR006179">
    <property type="entry name" value="5_nucleotidase/apyrase"/>
</dbReference>
<evidence type="ECO:0000259" key="4">
    <source>
        <dbReference type="Pfam" id="PF02872"/>
    </source>
</evidence>
<dbReference type="InterPro" id="IPR036907">
    <property type="entry name" value="5'-Nucleotdase_C_sf"/>
</dbReference>
<dbReference type="SUPFAM" id="SSF56300">
    <property type="entry name" value="Metallo-dependent phosphatases"/>
    <property type="match status" value="1"/>
</dbReference>
<feature type="domain" description="Calcineurin-like phosphoesterase" evidence="3">
    <location>
        <begin position="41"/>
        <end position="238"/>
    </location>
</feature>
<dbReference type="PRINTS" id="PR01607">
    <property type="entry name" value="APYRASEFAMLY"/>
</dbReference>
<dbReference type="InterPro" id="IPR029052">
    <property type="entry name" value="Metallo-depent_PP-like"/>
</dbReference>
<organism evidence="5 6">
    <name type="scientific">Tectimicrobiota bacterium</name>
    <dbReference type="NCBI Taxonomy" id="2528274"/>
    <lineage>
        <taxon>Bacteria</taxon>
        <taxon>Pseudomonadati</taxon>
        <taxon>Nitrospinota/Tectimicrobiota group</taxon>
        <taxon>Candidatus Tectimicrobiota</taxon>
    </lineage>
</organism>
<feature type="non-terminal residue" evidence="5">
    <location>
        <position position="464"/>
    </location>
</feature>
<dbReference type="Proteomes" id="UP000752292">
    <property type="component" value="Unassembled WGS sequence"/>
</dbReference>
<dbReference type="GO" id="GO:0016787">
    <property type="term" value="F:hydrolase activity"/>
    <property type="evidence" value="ECO:0007669"/>
    <property type="project" value="UniProtKB-KW"/>
</dbReference>